<proteinExistence type="predicted"/>
<dbReference type="InterPro" id="IPR023393">
    <property type="entry name" value="START-like_dom_sf"/>
</dbReference>
<gene>
    <name evidence="1" type="ORF">C8A05DRAFT_43789</name>
</gene>
<sequence>MSAPAAAATTGAPLPTPTYGAGGSFAISCSSRIAAAPRDCLDVVVASSECTFLPPDQDNAAWNRFCRKCTIDSQPDDTPSDPTHLRLGTHFTFDVHLNPSEPDGAAAGQAIALQVSVLEPIDEPAGSEDGSPPRKGWRIAWKQRASLLMPAWLLRSERVQEFVEVEGGKETDYRCWETFYGLLAPVVRMAAAAQVERGFEAWSEGLKGRVEKGGRGE</sequence>
<dbReference type="AlphaFoldDB" id="A0AAN6MMA4"/>
<reference evidence="1" key="1">
    <citation type="journal article" date="2023" name="Mol. Phylogenet. Evol.">
        <title>Genome-scale phylogeny and comparative genomics of the fungal order Sordariales.</title>
        <authorList>
            <person name="Hensen N."/>
            <person name="Bonometti L."/>
            <person name="Westerberg I."/>
            <person name="Brannstrom I.O."/>
            <person name="Guillou S."/>
            <person name="Cros-Aarteil S."/>
            <person name="Calhoun S."/>
            <person name="Haridas S."/>
            <person name="Kuo A."/>
            <person name="Mondo S."/>
            <person name="Pangilinan J."/>
            <person name="Riley R."/>
            <person name="LaButti K."/>
            <person name="Andreopoulos B."/>
            <person name="Lipzen A."/>
            <person name="Chen C."/>
            <person name="Yan M."/>
            <person name="Daum C."/>
            <person name="Ng V."/>
            <person name="Clum A."/>
            <person name="Steindorff A."/>
            <person name="Ohm R.A."/>
            <person name="Martin F."/>
            <person name="Silar P."/>
            <person name="Natvig D.O."/>
            <person name="Lalanne C."/>
            <person name="Gautier V."/>
            <person name="Ament-Velasquez S.L."/>
            <person name="Kruys A."/>
            <person name="Hutchinson M.I."/>
            <person name="Powell A.J."/>
            <person name="Barry K."/>
            <person name="Miller A.N."/>
            <person name="Grigoriev I.V."/>
            <person name="Debuchy R."/>
            <person name="Gladieux P."/>
            <person name="Hiltunen Thoren M."/>
            <person name="Johannesson H."/>
        </authorList>
    </citation>
    <scope>NUCLEOTIDE SEQUENCE</scope>
    <source>
        <strain evidence="1">CBS 103.79</strain>
    </source>
</reference>
<dbReference type="Gene3D" id="3.30.530.20">
    <property type="match status" value="1"/>
</dbReference>
<comment type="caution">
    <text evidence="1">The sequence shown here is derived from an EMBL/GenBank/DDBJ whole genome shotgun (WGS) entry which is preliminary data.</text>
</comment>
<name>A0AAN6MMA4_9PEZI</name>
<reference evidence="1" key="2">
    <citation type="submission" date="2023-05" db="EMBL/GenBank/DDBJ databases">
        <authorList>
            <consortium name="Lawrence Berkeley National Laboratory"/>
            <person name="Steindorff A."/>
            <person name="Hensen N."/>
            <person name="Bonometti L."/>
            <person name="Westerberg I."/>
            <person name="Brannstrom I.O."/>
            <person name="Guillou S."/>
            <person name="Cros-Aarteil S."/>
            <person name="Calhoun S."/>
            <person name="Haridas S."/>
            <person name="Kuo A."/>
            <person name="Mondo S."/>
            <person name="Pangilinan J."/>
            <person name="Riley R."/>
            <person name="Labutti K."/>
            <person name="Andreopoulos B."/>
            <person name="Lipzen A."/>
            <person name="Chen C."/>
            <person name="Yanf M."/>
            <person name="Daum C."/>
            <person name="Ng V."/>
            <person name="Clum A."/>
            <person name="Ohm R."/>
            <person name="Martin F."/>
            <person name="Silar P."/>
            <person name="Natvig D."/>
            <person name="Lalanne C."/>
            <person name="Gautier V."/>
            <person name="Ament-Velasquez S.L."/>
            <person name="Kruys A."/>
            <person name="Hutchinson M.I."/>
            <person name="Powell A.J."/>
            <person name="Barry K."/>
            <person name="Miller A.N."/>
            <person name="Grigoriev I.V."/>
            <person name="Debuchy R."/>
            <person name="Gladieux P."/>
            <person name="Thoren M.H."/>
            <person name="Johannesson H."/>
        </authorList>
    </citation>
    <scope>NUCLEOTIDE SEQUENCE</scope>
    <source>
        <strain evidence="1">CBS 103.79</strain>
    </source>
</reference>
<evidence type="ECO:0000313" key="1">
    <source>
        <dbReference type="EMBL" id="KAK3902863.1"/>
    </source>
</evidence>
<dbReference type="EMBL" id="MU855482">
    <property type="protein sequence ID" value="KAK3902863.1"/>
    <property type="molecule type" value="Genomic_DNA"/>
</dbReference>
<dbReference type="CDD" id="cd07822">
    <property type="entry name" value="SRPBCC_4"/>
    <property type="match status" value="1"/>
</dbReference>
<dbReference type="Proteomes" id="UP001303889">
    <property type="component" value="Unassembled WGS sequence"/>
</dbReference>
<protein>
    <submittedName>
        <fullName evidence="1">Uncharacterized protein</fullName>
    </submittedName>
</protein>
<evidence type="ECO:0000313" key="2">
    <source>
        <dbReference type="Proteomes" id="UP001303889"/>
    </source>
</evidence>
<keyword evidence="2" id="KW-1185">Reference proteome</keyword>
<organism evidence="1 2">
    <name type="scientific">Staphylotrichum tortipilum</name>
    <dbReference type="NCBI Taxonomy" id="2831512"/>
    <lineage>
        <taxon>Eukaryota</taxon>
        <taxon>Fungi</taxon>
        <taxon>Dikarya</taxon>
        <taxon>Ascomycota</taxon>
        <taxon>Pezizomycotina</taxon>
        <taxon>Sordariomycetes</taxon>
        <taxon>Sordariomycetidae</taxon>
        <taxon>Sordariales</taxon>
        <taxon>Chaetomiaceae</taxon>
        <taxon>Staphylotrichum</taxon>
    </lineage>
</organism>
<accession>A0AAN6MMA4</accession>